<feature type="transmembrane region" description="Helical" evidence="2">
    <location>
        <begin position="476"/>
        <end position="497"/>
    </location>
</feature>
<feature type="transmembrane region" description="Helical" evidence="2">
    <location>
        <begin position="122"/>
        <end position="143"/>
    </location>
</feature>
<feature type="transmembrane region" description="Helical" evidence="2">
    <location>
        <begin position="309"/>
        <end position="329"/>
    </location>
</feature>
<dbReference type="EMBL" id="JABUFE010000001">
    <property type="protein sequence ID" value="NSX53373.1"/>
    <property type="molecule type" value="Genomic_DNA"/>
</dbReference>
<keyword evidence="2" id="KW-1133">Transmembrane helix</keyword>
<evidence type="ECO:0000256" key="2">
    <source>
        <dbReference type="SAM" id="Phobius"/>
    </source>
</evidence>
<feature type="transmembrane region" description="Helical" evidence="2">
    <location>
        <begin position="380"/>
        <end position="398"/>
    </location>
</feature>
<feature type="transmembrane region" description="Helical" evidence="2">
    <location>
        <begin position="646"/>
        <end position="666"/>
    </location>
</feature>
<feature type="transmembrane region" description="Helical" evidence="2">
    <location>
        <begin position="815"/>
        <end position="832"/>
    </location>
</feature>
<feature type="transmembrane region" description="Helical" evidence="2">
    <location>
        <begin position="6"/>
        <end position="22"/>
    </location>
</feature>
<evidence type="ECO:0000313" key="4">
    <source>
        <dbReference type="Proteomes" id="UP000777935"/>
    </source>
</evidence>
<feature type="transmembrane region" description="Helical" evidence="2">
    <location>
        <begin position="355"/>
        <end position="374"/>
    </location>
</feature>
<feature type="transmembrane region" description="Helical" evidence="2">
    <location>
        <begin position="155"/>
        <end position="172"/>
    </location>
</feature>
<sequence length="900" mass="97362">MLIIAYILVPAVVYLLITQHKLKKDIERLQRQISFEPDAKKPLTSKSPAKKPELPLIAKDARRPAQPALTGAADPVSKGPIQPVSRSKPSPIPPAETAGPPGAVVMRKDKFDALIAWMQENWFYGISAISLALAGIFMVQYSIENSLISPTARVLLALLFGASLVVAGEFIRRRYGDGEGAVTAYLPSTFSSAGIVSLFAAILSANMLYDLIGPGGAMVGMVLVAALAIVLGWFYGPLLAAVGIIGAMGAPMVLGGSNSDPSPLFAYFGLVTITGLFVDAIRRWAWVSILSLVLGFATSWMIYQTGGQAVYFMMFATVIAFAAIAIPVLQFEPRHSGTMISQILAKTKDMPWPEFPTRLAAGTMVASCLVMTLLSFEMSAFWVSITCLMFFMLGLTVWARNAVALQDLVVLPAVGFIFTIALEASNRGDAFSTFRSAYAENPEAAMPMQVTILFGLALFASLAMAWRSFGRTANPVLWAAGAVLFAPAVAIFLEMTWQPSRTIGAYAWGLHAAVLAAVMVFLAERYARRDGDDRLRTALATLSALSAISFGLFIVLSSVALTIALCVTVTTAAALDRKFKLPPMGWFISIGVVVLGYRIIADPGLSWAEFAPVIEVLLAYGTPVFACVASLFLLRDLERPVPRMMLDSAAWSMGGIFLSVVLYRWIEWVSGYNGLWSHWYFGITATIWLSLMIMQIQRYAAGGKLRVARIILAAIYGTIGMIPLLVALTFNNPLLSRSENILGLPLFNTLAPTYLLPAIVLVIGILRIKAMPKALKFVFGIPALGLASFWLVLVIRHFWQGNEGMASSGTIQPELYTYTVTLLIIGAGLLFQSMRGGVDVLRKAGLVIIGIAVIKVFFVDVTGLEGLMRVFSFLALGLSLAGLAWLNRWVQRLNSENKAG</sequence>
<dbReference type="InterPro" id="IPR014600">
    <property type="entry name" value="UCP035905_mem"/>
</dbReference>
<dbReference type="InterPro" id="IPR019286">
    <property type="entry name" value="DUF2339_TM"/>
</dbReference>
<organism evidence="3 4">
    <name type="scientific">Parasulfitobacter algicola</name>
    <dbReference type="NCBI Taxonomy" id="2614809"/>
    <lineage>
        <taxon>Bacteria</taxon>
        <taxon>Pseudomonadati</taxon>
        <taxon>Pseudomonadota</taxon>
        <taxon>Alphaproteobacteria</taxon>
        <taxon>Rhodobacterales</taxon>
        <taxon>Roseobacteraceae</taxon>
        <taxon>Parasulfitobacter</taxon>
    </lineage>
</organism>
<feature type="transmembrane region" description="Helical" evidence="2">
    <location>
        <begin position="285"/>
        <end position="303"/>
    </location>
</feature>
<name>A0ABX2IKJ4_9RHOB</name>
<keyword evidence="4" id="KW-1185">Reference proteome</keyword>
<feature type="transmembrane region" description="Helical" evidence="2">
    <location>
        <begin position="503"/>
        <end position="523"/>
    </location>
</feature>
<feature type="transmembrane region" description="Helical" evidence="2">
    <location>
        <begin position="742"/>
        <end position="765"/>
    </location>
</feature>
<dbReference type="Pfam" id="PF10101">
    <property type="entry name" value="DUF2339"/>
    <property type="match status" value="1"/>
</dbReference>
<keyword evidence="2" id="KW-0812">Transmembrane</keyword>
<dbReference type="PANTHER" id="PTHR38434:SF1">
    <property type="entry name" value="BLL2549 PROTEIN"/>
    <property type="match status" value="1"/>
</dbReference>
<feature type="transmembrane region" description="Helical" evidence="2">
    <location>
        <begin position="211"/>
        <end position="231"/>
    </location>
</feature>
<proteinExistence type="predicted"/>
<feature type="transmembrane region" description="Helical" evidence="2">
    <location>
        <begin position="870"/>
        <end position="890"/>
    </location>
</feature>
<feature type="transmembrane region" description="Helical" evidence="2">
    <location>
        <begin position="584"/>
        <end position="601"/>
    </location>
</feature>
<feature type="transmembrane region" description="Helical" evidence="2">
    <location>
        <begin position="613"/>
        <end position="634"/>
    </location>
</feature>
<feature type="transmembrane region" description="Helical" evidence="2">
    <location>
        <begin position="708"/>
        <end position="730"/>
    </location>
</feature>
<feature type="transmembrane region" description="Helical" evidence="2">
    <location>
        <begin position="844"/>
        <end position="864"/>
    </location>
</feature>
<evidence type="ECO:0000313" key="3">
    <source>
        <dbReference type="EMBL" id="NSX53373.1"/>
    </source>
</evidence>
<accession>A0ABX2IKJ4</accession>
<comment type="caution">
    <text evidence="3">The sequence shown here is derived from an EMBL/GenBank/DDBJ whole genome shotgun (WGS) entry which is preliminary data.</text>
</comment>
<protein>
    <submittedName>
        <fullName evidence="3">DUF2339 domain-containing protein</fullName>
    </submittedName>
</protein>
<keyword evidence="2" id="KW-0472">Membrane</keyword>
<feature type="transmembrane region" description="Helical" evidence="2">
    <location>
        <begin position="444"/>
        <end position="464"/>
    </location>
</feature>
<feature type="region of interest" description="Disordered" evidence="1">
    <location>
        <begin position="68"/>
        <end position="100"/>
    </location>
</feature>
<evidence type="ECO:0000256" key="1">
    <source>
        <dbReference type="SAM" id="MobiDB-lite"/>
    </source>
</evidence>
<feature type="transmembrane region" description="Helical" evidence="2">
    <location>
        <begin position="184"/>
        <end position="205"/>
    </location>
</feature>
<dbReference type="Proteomes" id="UP000777935">
    <property type="component" value="Unassembled WGS sequence"/>
</dbReference>
<feature type="transmembrane region" description="Helical" evidence="2">
    <location>
        <begin position="262"/>
        <end position="278"/>
    </location>
</feature>
<dbReference type="PIRSF" id="PIRSF035905">
    <property type="entry name" value="UCP035905_mp"/>
    <property type="match status" value="1"/>
</dbReference>
<feature type="transmembrane region" description="Helical" evidence="2">
    <location>
        <begin position="405"/>
        <end position="424"/>
    </location>
</feature>
<feature type="transmembrane region" description="Helical" evidence="2">
    <location>
        <begin position="238"/>
        <end position="256"/>
    </location>
</feature>
<dbReference type="PANTHER" id="PTHR38434">
    <property type="entry name" value="BLL2549 PROTEIN"/>
    <property type="match status" value="1"/>
</dbReference>
<reference evidence="3 4" key="1">
    <citation type="submission" date="2020-06" db="EMBL/GenBank/DDBJ databases">
        <title>Sulfitobacter algicola sp. nov., isolated from green algae.</title>
        <authorList>
            <person name="Wang C."/>
        </authorList>
    </citation>
    <scope>NUCLEOTIDE SEQUENCE [LARGE SCALE GENOMIC DNA]</scope>
    <source>
        <strain evidence="3 4">1151</strain>
    </source>
</reference>
<feature type="transmembrane region" description="Helical" evidence="2">
    <location>
        <begin position="777"/>
        <end position="795"/>
    </location>
</feature>
<gene>
    <name evidence="3" type="ORF">HRQ87_01005</name>
</gene>
<feature type="transmembrane region" description="Helical" evidence="2">
    <location>
        <begin position="678"/>
        <end position="696"/>
    </location>
</feature>